<comment type="caution">
    <text evidence="1">The sequence shown here is derived from an EMBL/GenBank/DDBJ whole genome shotgun (WGS) entry which is preliminary data.</text>
</comment>
<reference evidence="1" key="1">
    <citation type="submission" date="2020-04" db="EMBL/GenBank/DDBJ databases">
        <authorList>
            <person name="Alioto T."/>
            <person name="Alioto T."/>
            <person name="Gomez Garrido J."/>
        </authorList>
    </citation>
    <scope>NUCLEOTIDE SEQUENCE</scope>
    <source>
        <strain evidence="1">A484AB</strain>
    </source>
</reference>
<keyword evidence="2" id="KW-1185">Reference proteome</keyword>
<dbReference type="EMBL" id="CACRXK020005678">
    <property type="protein sequence ID" value="CAB4007032.1"/>
    <property type="molecule type" value="Genomic_DNA"/>
</dbReference>
<dbReference type="InterPro" id="IPR011029">
    <property type="entry name" value="DEATH-like_dom_sf"/>
</dbReference>
<dbReference type="GO" id="GO:0042981">
    <property type="term" value="P:regulation of apoptotic process"/>
    <property type="evidence" value="ECO:0007669"/>
    <property type="project" value="InterPro"/>
</dbReference>
<dbReference type="SUPFAM" id="SSF47986">
    <property type="entry name" value="DEATH domain"/>
    <property type="match status" value="1"/>
</dbReference>
<dbReference type="Gene3D" id="1.10.533.10">
    <property type="entry name" value="Death Domain, Fas"/>
    <property type="match status" value="1"/>
</dbReference>
<name>A0A6S7IMR9_PARCT</name>
<dbReference type="InterPro" id="IPR001875">
    <property type="entry name" value="DED_dom"/>
</dbReference>
<sequence length="107" mass="12522">MENRNSTIPDIKYRGFMVKLSHRLTSQDTEELKYMLTSVIPAGVMESLDTTLKLFLHLEKQLFVGPNELWELQELFRAMESQRLCDIVTNFIADSENRMNEIPETLQ</sequence>
<dbReference type="OrthoDB" id="8816507at2759"/>
<gene>
    <name evidence="1" type="ORF">PACLA_8A054722</name>
</gene>
<dbReference type="AlphaFoldDB" id="A0A6S7IMR9"/>
<dbReference type="Pfam" id="PF01335">
    <property type="entry name" value="DED"/>
    <property type="match status" value="1"/>
</dbReference>
<proteinExistence type="predicted"/>
<protein>
    <submittedName>
        <fullName evidence="1">Caspase-8, partial</fullName>
    </submittedName>
</protein>
<organism evidence="1 2">
    <name type="scientific">Paramuricea clavata</name>
    <name type="common">Red gorgonian</name>
    <name type="synonym">Violescent sea-whip</name>
    <dbReference type="NCBI Taxonomy" id="317549"/>
    <lineage>
        <taxon>Eukaryota</taxon>
        <taxon>Metazoa</taxon>
        <taxon>Cnidaria</taxon>
        <taxon>Anthozoa</taxon>
        <taxon>Octocorallia</taxon>
        <taxon>Malacalcyonacea</taxon>
        <taxon>Plexauridae</taxon>
        <taxon>Paramuricea</taxon>
    </lineage>
</organism>
<dbReference type="PROSITE" id="PS50168">
    <property type="entry name" value="DED"/>
    <property type="match status" value="1"/>
</dbReference>
<evidence type="ECO:0000313" key="1">
    <source>
        <dbReference type="EMBL" id="CAB4007032.1"/>
    </source>
</evidence>
<evidence type="ECO:0000313" key="2">
    <source>
        <dbReference type="Proteomes" id="UP001152795"/>
    </source>
</evidence>
<dbReference type="Proteomes" id="UP001152795">
    <property type="component" value="Unassembled WGS sequence"/>
</dbReference>
<accession>A0A6S7IMR9</accession>